<dbReference type="PANTHER" id="PTHR21581:SF26">
    <property type="entry name" value="D-ALANYL-D-ALANINE ENDOPEPTIDASE"/>
    <property type="match status" value="1"/>
</dbReference>
<dbReference type="SUPFAM" id="SSF56601">
    <property type="entry name" value="beta-lactamase/transpeptidase-like"/>
    <property type="match status" value="1"/>
</dbReference>
<evidence type="ECO:0000259" key="9">
    <source>
        <dbReference type="Pfam" id="PF00768"/>
    </source>
</evidence>
<keyword evidence="3 10" id="KW-0378">Hydrolase</keyword>
<proteinExistence type="inferred from homology"/>
<keyword evidence="2 8" id="KW-0732">Signal</keyword>
<evidence type="ECO:0000313" key="10">
    <source>
        <dbReference type="EMBL" id="MFC3156891.1"/>
    </source>
</evidence>
<dbReference type="RefSeq" id="WP_382418352.1">
    <property type="nucleotide sequence ID" value="NZ_AP031500.1"/>
</dbReference>
<dbReference type="Pfam" id="PF00768">
    <property type="entry name" value="Peptidase_S11"/>
    <property type="match status" value="1"/>
</dbReference>
<evidence type="ECO:0000256" key="8">
    <source>
        <dbReference type="SAM" id="SignalP"/>
    </source>
</evidence>
<evidence type="ECO:0000256" key="2">
    <source>
        <dbReference type="ARBA" id="ARBA00022729"/>
    </source>
</evidence>
<dbReference type="EMBL" id="JBHRTL010000031">
    <property type="protein sequence ID" value="MFC3156891.1"/>
    <property type="molecule type" value="Genomic_DNA"/>
</dbReference>
<evidence type="ECO:0000256" key="4">
    <source>
        <dbReference type="ARBA" id="ARBA00022960"/>
    </source>
</evidence>
<accession>A0ABV7HW86</accession>
<evidence type="ECO:0000313" key="11">
    <source>
        <dbReference type="Proteomes" id="UP001595548"/>
    </source>
</evidence>
<dbReference type="PANTHER" id="PTHR21581">
    <property type="entry name" value="D-ALANYL-D-ALANINE CARBOXYPEPTIDASE"/>
    <property type="match status" value="1"/>
</dbReference>
<feature type="signal peptide" evidence="8">
    <location>
        <begin position="1"/>
        <end position="27"/>
    </location>
</feature>
<sequence length="328" mass="35107">MMYEVKVSLRQAVIVGLALAASVCVSATSVSQAPVPDALDPENLKLASVSAFVAPLNSGEPSYAKRADWVMPIASVTKMMTALVVLDSGAPLNERLTVEKRHVAAAANAYSRIRPDSHAKRGDLLTIALMSSENYAAYLLARHHPQGYDAFIDAMNAKARALGMRHTHFVDPSGLSEQNVSTAADLGKMLKAAYEYPAIREATTGAKHDVWFTHPGYSLYYANTNPLVRSSRWDVLLSKTGYLTNAGRCLAMVVNIEGVPTAMVMLDSFGKRTPLGDAGRIRRWLTTGNGGAVAAAAARYEQTKAQALEAQVLATQPVGGAETDTVSR</sequence>
<comment type="caution">
    <text evidence="10">The sequence shown here is derived from an EMBL/GenBank/DDBJ whole genome shotgun (WGS) entry which is preliminary data.</text>
</comment>
<evidence type="ECO:0000256" key="1">
    <source>
        <dbReference type="ARBA" id="ARBA00007164"/>
    </source>
</evidence>
<reference evidence="11" key="1">
    <citation type="journal article" date="2019" name="Int. J. Syst. Evol. Microbiol.">
        <title>The Global Catalogue of Microorganisms (GCM) 10K type strain sequencing project: providing services to taxonomists for standard genome sequencing and annotation.</title>
        <authorList>
            <consortium name="The Broad Institute Genomics Platform"/>
            <consortium name="The Broad Institute Genome Sequencing Center for Infectious Disease"/>
            <person name="Wu L."/>
            <person name="Ma J."/>
        </authorList>
    </citation>
    <scope>NUCLEOTIDE SEQUENCE [LARGE SCALE GENOMIC DNA]</scope>
    <source>
        <strain evidence="11">KCTC 52141</strain>
    </source>
</reference>
<feature type="chain" id="PRO_5046555832" evidence="8">
    <location>
        <begin position="28"/>
        <end position="328"/>
    </location>
</feature>
<keyword evidence="5" id="KW-0573">Peptidoglycan synthesis</keyword>
<evidence type="ECO:0000256" key="5">
    <source>
        <dbReference type="ARBA" id="ARBA00022984"/>
    </source>
</evidence>
<dbReference type="InterPro" id="IPR001967">
    <property type="entry name" value="Peptidase_S11_N"/>
</dbReference>
<keyword evidence="11" id="KW-1185">Reference proteome</keyword>
<dbReference type="InterPro" id="IPR018044">
    <property type="entry name" value="Peptidase_S11"/>
</dbReference>
<dbReference type="InterPro" id="IPR012338">
    <property type="entry name" value="Beta-lactam/transpept-like"/>
</dbReference>
<dbReference type="PRINTS" id="PR00725">
    <property type="entry name" value="DADACBPTASE1"/>
</dbReference>
<comment type="similarity">
    <text evidence="1 7">Belongs to the peptidase S11 family.</text>
</comment>
<evidence type="ECO:0000256" key="7">
    <source>
        <dbReference type="RuleBase" id="RU004016"/>
    </source>
</evidence>
<gene>
    <name evidence="10" type="primary">pbpG</name>
    <name evidence="10" type="ORF">ACFOEB_16895</name>
</gene>
<dbReference type="Proteomes" id="UP001595548">
    <property type="component" value="Unassembled WGS sequence"/>
</dbReference>
<dbReference type="EC" id="3.4.21.-" evidence="10"/>
<keyword evidence="6" id="KW-0961">Cell wall biogenesis/degradation</keyword>
<protein>
    <submittedName>
        <fullName evidence="10">D-alanyl-D-alanine endopeptidase</fullName>
        <ecNumber evidence="10">3.4.21.-</ecNumber>
    </submittedName>
</protein>
<evidence type="ECO:0000256" key="3">
    <source>
        <dbReference type="ARBA" id="ARBA00022801"/>
    </source>
</evidence>
<organism evidence="10 11">
    <name type="scientific">Gilvimarinus japonicus</name>
    <dbReference type="NCBI Taxonomy" id="1796469"/>
    <lineage>
        <taxon>Bacteria</taxon>
        <taxon>Pseudomonadati</taxon>
        <taxon>Pseudomonadota</taxon>
        <taxon>Gammaproteobacteria</taxon>
        <taxon>Cellvibrionales</taxon>
        <taxon>Cellvibrionaceae</taxon>
        <taxon>Gilvimarinus</taxon>
    </lineage>
</organism>
<name>A0ABV7HW86_9GAMM</name>
<dbReference type="Gene3D" id="3.40.710.10">
    <property type="entry name" value="DD-peptidase/beta-lactamase superfamily"/>
    <property type="match status" value="1"/>
</dbReference>
<feature type="domain" description="Peptidase S11 D-alanyl-D-alanine carboxypeptidase A N-terminal" evidence="9">
    <location>
        <begin position="43"/>
        <end position="268"/>
    </location>
</feature>
<dbReference type="GO" id="GO:0016787">
    <property type="term" value="F:hydrolase activity"/>
    <property type="evidence" value="ECO:0007669"/>
    <property type="project" value="UniProtKB-KW"/>
</dbReference>
<evidence type="ECO:0000256" key="6">
    <source>
        <dbReference type="ARBA" id="ARBA00023316"/>
    </source>
</evidence>
<keyword evidence="4" id="KW-0133">Cell shape</keyword>
<dbReference type="NCBIfam" id="NF008668">
    <property type="entry name" value="PRK11669.1"/>
    <property type="match status" value="1"/>
</dbReference>